<dbReference type="EMBL" id="SJPP01000001">
    <property type="protein sequence ID" value="TWU13114.1"/>
    <property type="molecule type" value="Genomic_DNA"/>
</dbReference>
<organism evidence="1 2">
    <name type="scientific">Symmachiella macrocystis</name>
    <dbReference type="NCBI Taxonomy" id="2527985"/>
    <lineage>
        <taxon>Bacteria</taxon>
        <taxon>Pseudomonadati</taxon>
        <taxon>Planctomycetota</taxon>
        <taxon>Planctomycetia</taxon>
        <taxon>Planctomycetales</taxon>
        <taxon>Planctomycetaceae</taxon>
        <taxon>Symmachiella</taxon>
    </lineage>
</organism>
<accession>A0A5C6BR28</accession>
<keyword evidence="2" id="KW-1185">Reference proteome</keyword>
<gene>
    <name evidence="1" type="ORF">CA54_19400</name>
</gene>
<dbReference type="Proteomes" id="UP000320735">
    <property type="component" value="Unassembled WGS sequence"/>
</dbReference>
<protein>
    <submittedName>
        <fullName evidence="1">Uncharacterized protein</fullName>
    </submittedName>
</protein>
<dbReference type="AlphaFoldDB" id="A0A5C6BR28"/>
<evidence type="ECO:0000313" key="2">
    <source>
        <dbReference type="Proteomes" id="UP000320735"/>
    </source>
</evidence>
<evidence type="ECO:0000313" key="1">
    <source>
        <dbReference type="EMBL" id="TWU13114.1"/>
    </source>
</evidence>
<comment type="caution">
    <text evidence="1">The sequence shown here is derived from an EMBL/GenBank/DDBJ whole genome shotgun (WGS) entry which is preliminary data.</text>
</comment>
<proteinExistence type="predicted"/>
<sequence>MAEASERVHRNSVGALLGRFEATLSDRDPHFF</sequence>
<name>A0A5C6BR28_9PLAN</name>
<reference evidence="1 2" key="1">
    <citation type="submission" date="2019-02" db="EMBL/GenBank/DDBJ databases">
        <title>Deep-cultivation of Planctomycetes and their phenomic and genomic characterization uncovers novel biology.</title>
        <authorList>
            <person name="Wiegand S."/>
            <person name="Jogler M."/>
            <person name="Boedeker C."/>
            <person name="Pinto D."/>
            <person name="Vollmers J."/>
            <person name="Rivas-Marin E."/>
            <person name="Kohn T."/>
            <person name="Peeters S.H."/>
            <person name="Heuer A."/>
            <person name="Rast P."/>
            <person name="Oberbeckmann S."/>
            <person name="Bunk B."/>
            <person name="Jeske O."/>
            <person name="Meyerdierks A."/>
            <person name="Storesund J.E."/>
            <person name="Kallscheuer N."/>
            <person name="Luecker S."/>
            <person name="Lage O.M."/>
            <person name="Pohl T."/>
            <person name="Merkel B.J."/>
            <person name="Hornburger P."/>
            <person name="Mueller R.-W."/>
            <person name="Bruemmer F."/>
            <person name="Labrenz M."/>
            <person name="Spormann A.M."/>
            <person name="Op Den Camp H."/>
            <person name="Overmann J."/>
            <person name="Amann R."/>
            <person name="Jetten M.S.M."/>
            <person name="Mascher T."/>
            <person name="Medema M.H."/>
            <person name="Devos D.P."/>
            <person name="Kaster A.-K."/>
            <person name="Ovreas L."/>
            <person name="Rohde M."/>
            <person name="Galperin M.Y."/>
            <person name="Jogler C."/>
        </authorList>
    </citation>
    <scope>NUCLEOTIDE SEQUENCE [LARGE SCALE GENOMIC DNA]</scope>
    <source>
        <strain evidence="1 2">CA54</strain>
    </source>
</reference>